<evidence type="ECO:0000256" key="8">
    <source>
        <dbReference type="SAM" id="Phobius"/>
    </source>
</evidence>
<dbReference type="Pfam" id="PF05405">
    <property type="entry name" value="Mt_ATP-synt_B"/>
    <property type="match status" value="1"/>
</dbReference>
<keyword evidence="6 10" id="KW-0496">Mitochondrion</keyword>
<evidence type="ECO:0000256" key="9">
    <source>
        <dbReference type="SAM" id="SignalP"/>
    </source>
</evidence>
<feature type="signal peptide" evidence="9">
    <location>
        <begin position="1"/>
        <end position="18"/>
    </location>
</feature>
<evidence type="ECO:0000256" key="6">
    <source>
        <dbReference type="ARBA" id="ARBA00023128"/>
    </source>
</evidence>
<evidence type="ECO:0000256" key="4">
    <source>
        <dbReference type="ARBA" id="ARBA00022781"/>
    </source>
</evidence>
<dbReference type="GO" id="GO:0031966">
    <property type="term" value="C:mitochondrial membrane"/>
    <property type="evidence" value="ECO:0007669"/>
    <property type="project" value="UniProtKB-SubCell"/>
</dbReference>
<feature type="chain" id="PRO_5031392841" evidence="9">
    <location>
        <begin position="19"/>
        <end position="207"/>
    </location>
</feature>
<keyword evidence="5" id="KW-0406">Ion transport</keyword>
<geneLocation type="mitochondrion" evidence="10"/>
<accession>A0A7R6WEE4</accession>
<keyword evidence="8" id="KW-1133">Transmembrane helix</keyword>
<dbReference type="GO" id="GO:0015078">
    <property type="term" value="F:proton transmembrane transporter activity"/>
    <property type="evidence" value="ECO:0007669"/>
    <property type="project" value="InterPro"/>
</dbReference>
<evidence type="ECO:0000256" key="7">
    <source>
        <dbReference type="ARBA" id="ARBA00023136"/>
    </source>
</evidence>
<keyword evidence="4" id="KW-0375">Hydrogen ion transport</keyword>
<evidence type="ECO:0000256" key="3">
    <source>
        <dbReference type="ARBA" id="ARBA00022547"/>
    </source>
</evidence>
<proteinExistence type="predicted"/>
<sequence length="207" mass="23347">MSLNICLVVLLIVSSVLELLVINEETVILVCFVSFLVFFYRAAGSGITLSLDDHGSKIHSELVRSVRLWRSAQEFELSAWRFVLGQAPGLRAIFVWLESTSRQLFGSLCDCWVDLLSAGVSDRLSVLFVKESSALGSIKRDLVSSFFANLWFFKFCGRSDDRWAVFESLSKLRAFQLHQLECSSGLNQSLVRKILMLESLTVKLCNH</sequence>
<dbReference type="AlphaFoldDB" id="A0A7R6WEE4"/>
<dbReference type="EMBL" id="LC564892">
    <property type="protein sequence ID" value="BCG67644.1"/>
    <property type="molecule type" value="Genomic_DNA"/>
</dbReference>
<comment type="subcellular location">
    <subcellularLocation>
        <location evidence="1">Mitochondrion membrane</location>
    </subcellularLocation>
</comment>
<evidence type="ECO:0000256" key="2">
    <source>
        <dbReference type="ARBA" id="ARBA00022448"/>
    </source>
</evidence>
<evidence type="ECO:0000256" key="5">
    <source>
        <dbReference type="ARBA" id="ARBA00023065"/>
    </source>
</evidence>
<evidence type="ECO:0000256" key="1">
    <source>
        <dbReference type="ARBA" id="ARBA00004325"/>
    </source>
</evidence>
<dbReference type="GO" id="GO:0045259">
    <property type="term" value="C:proton-transporting ATP synthase complex"/>
    <property type="evidence" value="ECO:0007669"/>
    <property type="project" value="UniProtKB-KW"/>
</dbReference>
<keyword evidence="3" id="KW-0138">CF(0)</keyword>
<feature type="transmembrane region" description="Helical" evidence="8">
    <location>
        <begin position="27"/>
        <end position="51"/>
    </location>
</feature>
<dbReference type="GO" id="GO:0015986">
    <property type="term" value="P:proton motive force-driven ATP synthesis"/>
    <property type="evidence" value="ECO:0007669"/>
    <property type="project" value="InterPro"/>
</dbReference>
<evidence type="ECO:0000313" key="10">
    <source>
        <dbReference type="EMBL" id="BCG67644.1"/>
    </source>
</evidence>
<protein>
    <submittedName>
        <fullName evidence="10">ATP synthase F0 subunit b</fullName>
    </submittedName>
</protein>
<name>A0A7R6WEE4_9EUKA</name>
<keyword evidence="7 8" id="KW-0472">Membrane</keyword>
<keyword evidence="8" id="KW-0812">Transmembrane</keyword>
<keyword evidence="2" id="KW-0813">Transport</keyword>
<reference evidence="10" key="1">
    <citation type="submission" date="2020-06" db="EMBL/GenBank/DDBJ databases">
        <title>Organellar genomes of a novel haptophyte.</title>
        <authorList>
            <person name="Kamikawa R."/>
            <person name="Miyashita H."/>
        </authorList>
    </citation>
    <scope>NUCLEOTIDE SEQUENCE</scope>
    <source>
        <strain evidence="10">NIES-3900</strain>
    </source>
</reference>
<dbReference type="InterPro" id="IPR008688">
    <property type="entry name" value="ATP_synth_Bsub_B/MI25"/>
</dbReference>
<gene>
    <name evidence="10" type="primary">atp4</name>
</gene>
<organism evidence="10">
    <name type="scientific">Haptophyceae sp. NIES-3900</name>
    <dbReference type="NCBI Taxonomy" id="2748608"/>
    <lineage>
        <taxon>Eukaryota</taxon>
        <taxon>Haptista</taxon>
        <taxon>Haptophyta</taxon>
    </lineage>
</organism>
<keyword evidence="9" id="KW-0732">Signal</keyword>